<gene>
    <name evidence="4" type="ORF">GCM10012275_34840</name>
</gene>
<evidence type="ECO:0000313" key="5">
    <source>
        <dbReference type="Proteomes" id="UP000637578"/>
    </source>
</evidence>
<protein>
    <submittedName>
        <fullName evidence="4">ABC transporter substrate-binding protein</fullName>
    </submittedName>
</protein>
<dbReference type="InterPro" id="IPR024516">
    <property type="entry name" value="Mce_C"/>
</dbReference>
<dbReference type="InterPro" id="IPR003399">
    <property type="entry name" value="Mce/MlaD"/>
</dbReference>
<comment type="caution">
    <text evidence="4">The sequence shown here is derived from an EMBL/GenBank/DDBJ whole genome shotgun (WGS) entry which is preliminary data.</text>
</comment>
<feature type="region of interest" description="Disordered" evidence="1">
    <location>
        <begin position="332"/>
        <end position="355"/>
    </location>
</feature>
<name>A0A8J3C9I0_9PSEU</name>
<feature type="domain" description="Mammalian cell entry C-terminal" evidence="3">
    <location>
        <begin position="129"/>
        <end position="289"/>
    </location>
</feature>
<dbReference type="AlphaFoldDB" id="A0A8J3C9I0"/>
<accession>A0A8J3C9I0</accession>
<reference evidence="4" key="1">
    <citation type="journal article" date="2014" name="Int. J. Syst. Evol. Microbiol.">
        <title>Complete genome sequence of Corynebacterium casei LMG S-19264T (=DSM 44701T), isolated from a smear-ripened cheese.</title>
        <authorList>
            <consortium name="US DOE Joint Genome Institute (JGI-PGF)"/>
            <person name="Walter F."/>
            <person name="Albersmeier A."/>
            <person name="Kalinowski J."/>
            <person name="Ruckert C."/>
        </authorList>
    </citation>
    <scope>NUCLEOTIDE SEQUENCE</scope>
    <source>
        <strain evidence="4">CGMCC 4.5737</strain>
    </source>
</reference>
<dbReference type="InterPro" id="IPR005693">
    <property type="entry name" value="Mce"/>
</dbReference>
<dbReference type="PANTHER" id="PTHR33371:SF15">
    <property type="entry name" value="LIPOPROTEIN LPRN"/>
    <property type="match status" value="1"/>
</dbReference>
<dbReference type="Proteomes" id="UP000637578">
    <property type="component" value="Unassembled WGS sequence"/>
</dbReference>
<dbReference type="PANTHER" id="PTHR33371">
    <property type="entry name" value="INTERMEMBRANE PHOSPHOLIPID TRANSPORT SYSTEM BINDING PROTEIN MLAD-RELATED"/>
    <property type="match status" value="1"/>
</dbReference>
<dbReference type="RefSeq" id="WP_189058917.1">
    <property type="nucleotide sequence ID" value="NZ_BMMK01000015.1"/>
</dbReference>
<dbReference type="PROSITE" id="PS51257">
    <property type="entry name" value="PROKAR_LIPOPROTEIN"/>
    <property type="match status" value="1"/>
</dbReference>
<dbReference type="GO" id="GO:0005576">
    <property type="term" value="C:extracellular region"/>
    <property type="evidence" value="ECO:0007669"/>
    <property type="project" value="TreeGrafter"/>
</dbReference>
<dbReference type="EMBL" id="BMMK01000015">
    <property type="protein sequence ID" value="GGM60828.1"/>
    <property type="molecule type" value="Genomic_DNA"/>
</dbReference>
<dbReference type="Pfam" id="PF02470">
    <property type="entry name" value="MlaD"/>
    <property type="match status" value="1"/>
</dbReference>
<organism evidence="4 5">
    <name type="scientific">Longimycelium tulufanense</name>
    <dbReference type="NCBI Taxonomy" id="907463"/>
    <lineage>
        <taxon>Bacteria</taxon>
        <taxon>Bacillati</taxon>
        <taxon>Actinomycetota</taxon>
        <taxon>Actinomycetes</taxon>
        <taxon>Pseudonocardiales</taxon>
        <taxon>Pseudonocardiaceae</taxon>
        <taxon>Longimycelium</taxon>
    </lineage>
</organism>
<feature type="compositionally biased region" description="Pro residues" evidence="1">
    <location>
        <begin position="335"/>
        <end position="346"/>
    </location>
</feature>
<feature type="domain" description="Mce/MlaD" evidence="2">
    <location>
        <begin position="44"/>
        <end position="118"/>
    </location>
</feature>
<evidence type="ECO:0000313" key="4">
    <source>
        <dbReference type="EMBL" id="GGM60828.1"/>
    </source>
</evidence>
<evidence type="ECO:0000256" key="1">
    <source>
        <dbReference type="SAM" id="MobiDB-lite"/>
    </source>
</evidence>
<proteinExistence type="predicted"/>
<keyword evidence="5" id="KW-1185">Reference proteome</keyword>
<sequence length="355" mass="37557">MSVRLLERGLVGMCLLVLTACGAGGFNGVYTVPLPGGADLGDHPYRVRVQFDNVLDLVPQAGVKVNDVPVGKVERIDVAEDGWTAEVVLIVRGDVVLPANASASVRQFSLLGEKFVELGAPRGEPGVGRLTDNAVIPRERSNRNAEIEEVFGALSLLLNGGGVGQFQQIAREVNNALAGNEQGLRALLANTDTFIRELDTHRGEITRALDSLNRLSATVAGQRGQIDGILGQLGPGIAVLAEQRKDLVALLRSLDALADVAVTTVNKSKDDIVADLKALAPVLRNLADAGKKLPESFELLLTYPFTDYAAATAVKGDYVNLFIDLLPPRTEAPGPDGPAMPLPPMDAPVIQRGDG</sequence>
<dbReference type="Pfam" id="PF11887">
    <property type="entry name" value="Mce4_CUP1"/>
    <property type="match status" value="1"/>
</dbReference>
<evidence type="ECO:0000259" key="2">
    <source>
        <dbReference type="Pfam" id="PF02470"/>
    </source>
</evidence>
<dbReference type="NCBIfam" id="TIGR00996">
    <property type="entry name" value="Mtu_fam_mce"/>
    <property type="match status" value="1"/>
</dbReference>
<dbReference type="InterPro" id="IPR052336">
    <property type="entry name" value="MlaD_Phospholipid_Transporter"/>
</dbReference>
<evidence type="ECO:0000259" key="3">
    <source>
        <dbReference type="Pfam" id="PF11887"/>
    </source>
</evidence>
<reference evidence="4" key="2">
    <citation type="submission" date="2020-09" db="EMBL/GenBank/DDBJ databases">
        <authorList>
            <person name="Sun Q."/>
            <person name="Zhou Y."/>
        </authorList>
    </citation>
    <scope>NUCLEOTIDE SEQUENCE</scope>
    <source>
        <strain evidence="4">CGMCC 4.5737</strain>
    </source>
</reference>